<dbReference type="OrthoDB" id="10658708at2759"/>
<evidence type="ECO:0000313" key="3">
    <source>
        <dbReference type="Proteomes" id="UP000479000"/>
    </source>
</evidence>
<organism evidence="2 3">
    <name type="scientific">Nesidiocoris tenuis</name>
    <dbReference type="NCBI Taxonomy" id="355587"/>
    <lineage>
        <taxon>Eukaryota</taxon>
        <taxon>Metazoa</taxon>
        <taxon>Ecdysozoa</taxon>
        <taxon>Arthropoda</taxon>
        <taxon>Hexapoda</taxon>
        <taxon>Insecta</taxon>
        <taxon>Pterygota</taxon>
        <taxon>Neoptera</taxon>
        <taxon>Paraneoptera</taxon>
        <taxon>Hemiptera</taxon>
        <taxon>Heteroptera</taxon>
        <taxon>Panheteroptera</taxon>
        <taxon>Cimicomorpha</taxon>
        <taxon>Miridae</taxon>
        <taxon>Dicyphina</taxon>
        <taxon>Nesidiocoris</taxon>
    </lineage>
</organism>
<name>A0A6H5HKE4_9HEMI</name>
<evidence type="ECO:0000313" key="2">
    <source>
        <dbReference type="EMBL" id="CAB0018700.1"/>
    </source>
</evidence>
<feature type="compositionally biased region" description="Basic and acidic residues" evidence="1">
    <location>
        <begin position="293"/>
        <end position="303"/>
    </location>
</feature>
<gene>
    <name evidence="2" type="ORF">NTEN_LOCUS22494</name>
</gene>
<feature type="region of interest" description="Disordered" evidence="1">
    <location>
        <begin position="293"/>
        <end position="318"/>
    </location>
</feature>
<dbReference type="AlphaFoldDB" id="A0A6H5HKE4"/>
<feature type="compositionally biased region" description="Polar residues" evidence="1">
    <location>
        <begin position="47"/>
        <end position="57"/>
    </location>
</feature>
<evidence type="ECO:0000256" key="1">
    <source>
        <dbReference type="SAM" id="MobiDB-lite"/>
    </source>
</evidence>
<reference evidence="2 3" key="1">
    <citation type="submission" date="2020-02" db="EMBL/GenBank/DDBJ databases">
        <authorList>
            <person name="Ferguson B K."/>
        </authorList>
    </citation>
    <scope>NUCLEOTIDE SEQUENCE [LARGE SCALE GENOMIC DNA]</scope>
</reference>
<dbReference type="EMBL" id="CADCXU010033123">
    <property type="protein sequence ID" value="CAB0018700.1"/>
    <property type="molecule type" value="Genomic_DNA"/>
</dbReference>
<sequence>MVITVFRIPKRIAGVHEIDELPGVHDHGRGGQSIGRSFFSKPKKNGDTSSSTLSNSMPGILRQRGPRYPLDKYLKPENSTKPSAKGAGDWVDRWDLEGRKQAFGPAIQKSPDAGAQPGPAHQLEAANCSNAIPIEGKRLEFKHPSTSVCIQDRANLALQEPHAGDRPEQKIALLTMSDCSDSIPSESLQSNEIIKKRSPLKKVTMTNACINTDRVNTHVLRIKHDEPSAGDDFASSSKVKSFVVQELPRVNIRGRLVKQNCGFVCINPVQVQNESRNTAVLEINYNDDVLAEDGDRMCPERSHAQQGQEPSDIRRSNQPEQIRSNIDSSLHDLAPSCTKKVLPHTTAGHRLAFGKGLIQQSIAPKNTEQPSSETSRPKIFDTVTHFKEKLSSEMNSGLEPIKLALNEMLSNLKEFCDVGLNDDRHARNVPSASKASSSVVRERVDRMDSILKEEIKTWGFGDQGSTHLPRKVSKTMHEADLTQPRDDQPLRIDKLYAIHSFLQESSAPRTFQPSNAIVDDADEAHAEFGQGDAPEGLLNETFT</sequence>
<keyword evidence="3" id="KW-1185">Reference proteome</keyword>
<accession>A0A6H5HKE4</accession>
<proteinExistence type="predicted"/>
<dbReference type="Proteomes" id="UP000479000">
    <property type="component" value="Unassembled WGS sequence"/>
</dbReference>
<feature type="region of interest" description="Disordered" evidence="1">
    <location>
        <begin position="23"/>
        <end position="90"/>
    </location>
</feature>
<protein>
    <submittedName>
        <fullName evidence="2">Uncharacterized protein</fullName>
    </submittedName>
</protein>